<proteinExistence type="predicted"/>
<dbReference type="AlphaFoldDB" id="A0A2P2JS42"/>
<feature type="compositionally biased region" description="Basic and acidic residues" evidence="1">
    <location>
        <begin position="13"/>
        <end position="24"/>
    </location>
</feature>
<evidence type="ECO:0000256" key="1">
    <source>
        <dbReference type="SAM" id="MobiDB-lite"/>
    </source>
</evidence>
<evidence type="ECO:0000313" key="2">
    <source>
        <dbReference type="EMBL" id="MBW96259.1"/>
    </source>
</evidence>
<accession>A0A2P2JS42</accession>
<feature type="compositionally biased region" description="Basic residues" evidence="1">
    <location>
        <begin position="1"/>
        <end position="12"/>
    </location>
</feature>
<dbReference type="EMBL" id="GGEC01015776">
    <property type="protein sequence ID" value="MBW96259.1"/>
    <property type="molecule type" value="Transcribed_RNA"/>
</dbReference>
<sequence length="32" mass="4118">MRKNKRRNKKTVKLKENLQREQVKRRIRRTKP</sequence>
<organism evidence="2">
    <name type="scientific">Rhizophora mucronata</name>
    <name type="common">Asiatic mangrove</name>
    <dbReference type="NCBI Taxonomy" id="61149"/>
    <lineage>
        <taxon>Eukaryota</taxon>
        <taxon>Viridiplantae</taxon>
        <taxon>Streptophyta</taxon>
        <taxon>Embryophyta</taxon>
        <taxon>Tracheophyta</taxon>
        <taxon>Spermatophyta</taxon>
        <taxon>Magnoliopsida</taxon>
        <taxon>eudicotyledons</taxon>
        <taxon>Gunneridae</taxon>
        <taxon>Pentapetalae</taxon>
        <taxon>rosids</taxon>
        <taxon>fabids</taxon>
        <taxon>Malpighiales</taxon>
        <taxon>Rhizophoraceae</taxon>
        <taxon>Rhizophora</taxon>
    </lineage>
</organism>
<feature type="region of interest" description="Disordered" evidence="1">
    <location>
        <begin position="1"/>
        <end position="32"/>
    </location>
</feature>
<protein>
    <submittedName>
        <fullName evidence="2">Uncharacterized protein</fullName>
    </submittedName>
</protein>
<reference evidence="2" key="1">
    <citation type="submission" date="2018-02" db="EMBL/GenBank/DDBJ databases">
        <title>Rhizophora mucronata_Transcriptome.</title>
        <authorList>
            <person name="Meera S.P."/>
            <person name="Sreeshan A."/>
            <person name="Augustine A."/>
        </authorList>
    </citation>
    <scope>NUCLEOTIDE SEQUENCE</scope>
    <source>
        <tissue evidence="2">Leaf</tissue>
    </source>
</reference>
<name>A0A2P2JS42_RHIMU</name>